<dbReference type="Proteomes" id="UP000523196">
    <property type="component" value="Unassembled WGS sequence"/>
</dbReference>
<keyword evidence="1" id="KW-1133">Transmembrane helix</keyword>
<feature type="transmembrane region" description="Helical" evidence="1">
    <location>
        <begin position="54"/>
        <end position="79"/>
    </location>
</feature>
<comment type="caution">
    <text evidence="3">The sequence shown here is derived from an EMBL/GenBank/DDBJ whole genome shotgun (WGS) entry which is preliminary data.</text>
</comment>
<dbReference type="EMBL" id="JACHTF010000015">
    <property type="protein sequence ID" value="MBB1061464.1"/>
    <property type="molecule type" value="Genomic_DNA"/>
</dbReference>
<evidence type="ECO:0000259" key="2">
    <source>
        <dbReference type="Pfam" id="PF21742"/>
    </source>
</evidence>
<name>A0A7W3TNR9_9GAMM</name>
<keyword evidence="1" id="KW-0812">Transmembrane</keyword>
<keyword evidence="1" id="KW-0472">Membrane</keyword>
<dbReference type="AlphaFoldDB" id="A0A7W3TNR9"/>
<sequence>MDIELLKSFLLWSAALNYGLLLFSFAVFVLGRGWMYRLHRRWFDLEHATLDALLYLWFGLYKLAIVFFLLVPLLVLMALE</sequence>
<organism evidence="3 4">
    <name type="scientific">Marilutibacter spongiae</name>
    <dbReference type="NCBI Taxonomy" id="2025720"/>
    <lineage>
        <taxon>Bacteria</taxon>
        <taxon>Pseudomonadati</taxon>
        <taxon>Pseudomonadota</taxon>
        <taxon>Gammaproteobacteria</taxon>
        <taxon>Lysobacterales</taxon>
        <taxon>Lysobacteraceae</taxon>
        <taxon>Marilutibacter</taxon>
    </lineage>
</organism>
<evidence type="ECO:0000313" key="4">
    <source>
        <dbReference type="Proteomes" id="UP000523196"/>
    </source>
</evidence>
<proteinExistence type="predicted"/>
<reference evidence="3 4" key="1">
    <citation type="submission" date="2020-08" db="EMBL/GenBank/DDBJ databases">
        <authorList>
            <person name="Xu S."/>
            <person name="Li A."/>
        </authorList>
    </citation>
    <scope>NUCLEOTIDE SEQUENCE [LARGE SCALE GENOMIC DNA]</scope>
    <source>
        <strain evidence="3 4">119BY6-57</strain>
    </source>
</reference>
<dbReference type="RefSeq" id="WP_182688247.1">
    <property type="nucleotide sequence ID" value="NZ_JACHTF010000015.1"/>
</dbReference>
<evidence type="ECO:0000256" key="1">
    <source>
        <dbReference type="SAM" id="Phobius"/>
    </source>
</evidence>
<dbReference type="Pfam" id="PF21742">
    <property type="entry name" value="DUF6868"/>
    <property type="match status" value="1"/>
</dbReference>
<protein>
    <recommendedName>
        <fullName evidence="2">DUF6868 domain-containing protein</fullName>
    </recommendedName>
</protein>
<feature type="domain" description="DUF6868" evidence="2">
    <location>
        <begin position="1"/>
        <end position="78"/>
    </location>
</feature>
<keyword evidence="4" id="KW-1185">Reference proteome</keyword>
<accession>A0A7W3TNR9</accession>
<evidence type="ECO:0000313" key="3">
    <source>
        <dbReference type="EMBL" id="MBB1061464.1"/>
    </source>
</evidence>
<dbReference type="InterPro" id="IPR049220">
    <property type="entry name" value="DUF6868"/>
</dbReference>
<feature type="transmembrane region" description="Helical" evidence="1">
    <location>
        <begin position="9"/>
        <end position="34"/>
    </location>
</feature>
<gene>
    <name evidence="3" type="ORF">H4F98_12895</name>
</gene>